<dbReference type="Pfam" id="PF03564">
    <property type="entry name" value="DUF1759"/>
    <property type="match status" value="1"/>
</dbReference>
<dbReference type="WBParaSite" id="PDA_v2.g5950.t1">
    <property type="protein sequence ID" value="PDA_v2.g5950.t1"/>
    <property type="gene ID" value="PDA_v2.g5950"/>
</dbReference>
<dbReference type="AlphaFoldDB" id="A0A914QQC7"/>
<keyword evidence="1" id="KW-1185">Reference proteome</keyword>
<sequence>MQPFHPGLVHNYQTLVSKCHNCLAEMNYAKINAQDAAVIDYHIAIITENLNKILQQIATASKSSFAMVNSDAGIKTKTSLIEALDILNRYKDAYEKRCKDAREMSKEIPIFDGISLSWNEFWSRFKYFVGDSALPPIEKFHILSKHVDGKAKALIASLSFDNDSYQEAVTLLANFSDK</sequence>
<reference evidence="2" key="1">
    <citation type="submission" date="2022-11" db="UniProtKB">
        <authorList>
            <consortium name="WormBaseParasite"/>
        </authorList>
    </citation>
    <scope>IDENTIFICATION</scope>
</reference>
<name>A0A914QQC7_9BILA</name>
<proteinExistence type="predicted"/>
<organism evidence="1 2">
    <name type="scientific">Panagrolaimus davidi</name>
    <dbReference type="NCBI Taxonomy" id="227884"/>
    <lineage>
        <taxon>Eukaryota</taxon>
        <taxon>Metazoa</taxon>
        <taxon>Ecdysozoa</taxon>
        <taxon>Nematoda</taxon>
        <taxon>Chromadorea</taxon>
        <taxon>Rhabditida</taxon>
        <taxon>Tylenchina</taxon>
        <taxon>Panagrolaimomorpha</taxon>
        <taxon>Panagrolaimoidea</taxon>
        <taxon>Panagrolaimidae</taxon>
        <taxon>Panagrolaimus</taxon>
    </lineage>
</organism>
<evidence type="ECO:0000313" key="1">
    <source>
        <dbReference type="Proteomes" id="UP000887578"/>
    </source>
</evidence>
<protein>
    <submittedName>
        <fullName evidence="2">Uncharacterized protein</fullName>
    </submittedName>
</protein>
<accession>A0A914QQC7</accession>
<dbReference type="Proteomes" id="UP000887578">
    <property type="component" value="Unplaced"/>
</dbReference>
<evidence type="ECO:0000313" key="2">
    <source>
        <dbReference type="WBParaSite" id="PDA_v2.g5950.t1"/>
    </source>
</evidence>
<dbReference type="InterPro" id="IPR005312">
    <property type="entry name" value="DUF1759"/>
</dbReference>